<evidence type="ECO:0000256" key="12">
    <source>
        <dbReference type="RuleBase" id="RU000461"/>
    </source>
</evidence>
<dbReference type="Proteomes" id="UP000694864">
    <property type="component" value="Chromosome 9"/>
</dbReference>
<evidence type="ECO:0000256" key="4">
    <source>
        <dbReference type="ARBA" id="ARBA00022617"/>
    </source>
</evidence>
<keyword evidence="5 13" id="KW-0812">Transmembrane</keyword>
<comment type="similarity">
    <text evidence="3 12">Belongs to the cytochrome P450 family.</text>
</comment>
<reference evidence="15" key="2">
    <citation type="submission" date="2025-08" db="UniProtKB">
        <authorList>
            <consortium name="RefSeq"/>
        </authorList>
    </citation>
    <scope>IDENTIFICATION</scope>
    <source>
        <tissue evidence="15">Leaf</tissue>
    </source>
</reference>
<evidence type="ECO:0000256" key="11">
    <source>
        <dbReference type="ARBA" id="ARBA00023136"/>
    </source>
</evidence>
<evidence type="ECO:0000256" key="6">
    <source>
        <dbReference type="ARBA" id="ARBA00022723"/>
    </source>
</evidence>
<dbReference type="InterPro" id="IPR036396">
    <property type="entry name" value="Cyt_P450_sf"/>
</dbReference>
<dbReference type="InterPro" id="IPR017972">
    <property type="entry name" value="Cyt_P450_CS"/>
</dbReference>
<dbReference type="PRINTS" id="PR00463">
    <property type="entry name" value="EP450I"/>
</dbReference>
<organism evidence="14 15">
    <name type="scientific">Camelina sativa</name>
    <name type="common">False flax</name>
    <name type="synonym">Myagrum sativum</name>
    <dbReference type="NCBI Taxonomy" id="90675"/>
    <lineage>
        <taxon>Eukaryota</taxon>
        <taxon>Viridiplantae</taxon>
        <taxon>Streptophyta</taxon>
        <taxon>Embryophyta</taxon>
        <taxon>Tracheophyta</taxon>
        <taxon>Spermatophyta</taxon>
        <taxon>Magnoliopsida</taxon>
        <taxon>eudicotyledons</taxon>
        <taxon>Gunneridae</taxon>
        <taxon>Pentapetalae</taxon>
        <taxon>rosids</taxon>
        <taxon>malvids</taxon>
        <taxon>Brassicales</taxon>
        <taxon>Brassicaceae</taxon>
        <taxon>Camelineae</taxon>
        <taxon>Camelina</taxon>
    </lineage>
</organism>
<comment type="cofactor">
    <cofactor evidence="1">
        <name>heme</name>
        <dbReference type="ChEBI" id="CHEBI:30413"/>
    </cofactor>
</comment>
<dbReference type="InterPro" id="IPR001128">
    <property type="entry name" value="Cyt_P450"/>
</dbReference>
<evidence type="ECO:0000313" key="15">
    <source>
        <dbReference type="RefSeq" id="XP_019085004.1"/>
    </source>
</evidence>
<dbReference type="PANTHER" id="PTHR47944:SF10">
    <property type="entry name" value="CYTOCHROME P450 98A9"/>
    <property type="match status" value="1"/>
</dbReference>
<dbReference type="PANTHER" id="PTHR47944">
    <property type="entry name" value="CYTOCHROME P450 98A9"/>
    <property type="match status" value="1"/>
</dbReference>
<evidence type="ECO:0000256" key="1">
    <source>
        <dbReference type="ARBA" id="ARBA00001971"/>
    </source>
</evidence>
<dbReference type="PROSITE" id="PS00086">
    <property type="entry name" value="CYTOCHROME_P450"/>
    <property type="match status" value="1"/>
</dbReference>
<keyword evidence="9 12" id="KW-0408">Iron</keyword>
<evidence type="ECO:0000256" key="8">
    <source>
        <dbReference type="ARBA" id="ARBA00023002"/>
    </source>
</evidence>
<evidence type="ECO:0000256" key="2">
    <source>
        <dbReference type="ARBA" id="ARBA00004167"/>
    </source>
</evidence>
<evidence type="ECO:0000256" key="3">
    <source>
        <dbReference type="ARBA" id="ARBA00010617"/>
    </source>
</evidence>
<dbReference type="Gene3D" id="1.10.630.10">
    <property type="entry name" value="Cytochrome P450"/>
    <property type="match status" value="1"/>
</dbReference>
<keyword evidence="14" id="KW-1185">Reference proteome</keyword>
<protein>
    <submittedName>
        <fullName evidence="15">Cytochrome P450 98A9-like</fullName>
    </submittedName>
</protein>
<comment type="subcellular location">
    <subcellularLocation>
        <location evidence="2">Membrane</location>
        <topology evidence="2">Single-pass membrane protein</topology>
    </subcellularLocation>
</comment>
<dbReference type="GeneID" id="104713094"/>
<reference evidence="14" key="1">
    <citation type="journal article" date="2014" name="Nat. Commun.">
        <title>The emerging biofuel crop Camelina sativa retains a highly undifferentiated hexaploid genome structure.</title>
        <authorList>
            <person name="Kagale S."/>
            <person name="Koh C."/>
            <person name="Nixon J."/>
            <person name="Bollina V."/>
            <person name="Clarke W.E."/>
            <person name="Tuteja R."/>
            <person name="Spillane C."/>
            <person name="Robinson S.J."/>
            <person name="Links M.G."/>
            <person name="Clarke C."/>
            <person name="Higgins E.E."/>
            <person name="Huebert T."/>
            <person name="Sharpe A.G."/>
            <person name="Parkin I.A."/>
        </authorList>
    </citation>
    <scope>NUCLEOTIDE SEQUENCE [LARGE SCALE GENOMIC DNA]</scope>
    <source>
        <strain evidence="14">cv. DH55</strain>
    </source>
</reference>
<keyword evidence="4 12" id="KW-0349">Heme</keyword>
<keyword evidence="10 12" id="KW-0503">Monooxygenase</keyword>
<keyword evidence="7 13" id="KW-1133">Transmembrane helix</keyword>
<dbReference type="SUPFAM" id="SSF48264">
    <property type="entry name" value="Cytochrome P450"/>
    <property type="match status" value="1"/>
</dbReference>
<accession>A0ABM1QE16</accession>
<dbReference type="PRINTS" id="PR00385">
    <property type="entry name" value="P450"/>
</dbReference>
<evidence type="ECO:0000256" key="5">
    <source>
        <dbReference type="ARBA" id="ARBA00022692"/>
    </source>
</evidence>
<name>A0ABM1QE16_CAMSA</name>
<feature type="transmembrane region" description="Helical" evidence="13">
    <location>
        <begin position="21"/>
        <end position="38"/>
    </location>
</feature>
<dbReference type="InterPro" id="IPR002401">
    <property type="entry name" value="Cyt_P450_E_grp-I"/>
</dbReference>
<keyword evidence="8 12" id="KW-0560">Oxidoreductase</keyword>
<sequence>MRKYQTCSTIFFSLCQSNMDLLLITLITIVIAAVIQNLRRRRSNIPPGPPPQFLVGNLNQLKPLWTQSFSEWSQTYGPIISVWLGSQLAVVVSSSDLAKQVLRDKDYQLCNRHRTARMTQNGSDLIWSDYGAHYVKMRKLSTLELFSLKSIECFRSMREMEVRSVVKSIFNDLMSDDQKPVVLRTYLGSVALNIVSRLVIGKTFEPKEAREFKSIVDRETRLPGATKMLDYATWLKRVSSWFTSDKAFMKHMARRKNWFRRAVMDKEYGGRDEKCFVQSLLALKEKNELTEETVMGLVWNMLTAGADTTAITIEWAMAEMIRCPAVQEKVQNELDSAVGSERLMSDTDIPKLPYLQCVLKEALRLHPPTPLMLPHKASESVQIGGYRVPMGATVYVNVQAIGRDPANWSNPDEFRPERFLVEETDVKGQDFRVLPFGSGRRVCPAAQLSLNMMTLALGNLLHCFSWRFSTPIEHIDMTEKPGLVCYMKTPLQALASARQPQELYNFSLK</sequence>
<evidence type="ECO:0000256" key="9">
    <source>
        <dbReference type="ARBA" id="ARBA00023004"/>
    </source>
</evidence>
<dbReference type="Pfam" id="PF00067">
    <property type="entry name" value="p450"/>
    <property type="match status" value="1"/>
</dbReference>
<evidence type="ECO:0000256" key="13">
    <source>
        <dbReference type="SAM" id="Phobius"/>
    </source>
</evidence>
<evidence type="ECO:0000256" key="10">
    <source>
        <dbReference type="ARBA" id="ARBA00023033"/>
    </source>
</evidence>
<proteinExistence type="inferred from homology"/>
<evidence type="ECO:0000256" key="7">
    <source>
        <dbReference type="ARBA" id="ARBA00022989"/>
    </source>
</evidence>
<keyword evidence="11 13" id="KW-0472">Membrane</keyword>
<dbReference type="RefSeq" id="XP_019085004.1">
    <property type="nucleotide sequence ID" value="XM_019229459.1"/>
</dbReference>
<evidence type="ECO:0000313" key="14">
    <source>
        <dbReference type="Proteomes" id="UP000694864"/>
    </source>
</evidence>
<keyword evidence="6 12" id="KW-0479">Metal-binding</keyword>
<gene>
    <name evidence="15" type="primary">LOC104713094</name>
</gene>